<evidence type="ECO:0000313" key="6">
    <source>
        <dbReference type="Proteomes" id="UP000828390"/>
    </source>
</evidence>
<reference evidence="5" key="1">
    <citation type="journal article" date="2019" name="bioRxiv">
        <title>The Genome of the Zebra Mussel, Dreissena polymorpha: A Resource for Invasive Species Research.</title>
        <authorList>
            <person name="McCartney M.A."/>
            <person name="Auch B."/>
            <person name="Kono T."/>
            <person name="Mallez S."/>
            <person name="Zhang Y."/>
            <person name="Obille A."/>
            <person name="Becker A."/>
            <person name="Abrahante J.E."/>
            <person name="Garbe J."/>
            <person name="Badalamenti J.P."/>
            <person name="Herman A."/>
            <person name="Mangelson H."/>
            <person name="Liachko I."/>
            <person name="Sullivan S."/>
            <person name="Sone E.D."/>
            <person name="Koren S."/>
            <person name="Silverstein K.A.T."/>
            <person name="Beckman K.B."/>
            <person name="Gohl D.M."/>
        </authorList>
    </citation>
    <scope>NUCLEOTIDE SEQUENCE</scope>
    <source>
        <strain evidence="5">Duluth1</strain>
        <tissue evidence="5">Whole animal</tissue>
    </source>
</reference>
<evidence type="ECO:0000256" key="1">
    <source>
        <dbReference type="PROSITE-ProRule" id="PRU01077"/>
    </source>
</evidence>
<reference evidence="5" key="2">
    <citation type="submission" date="2020-11" db="EMBL/GenBank/DDBJ databases">
        <authorList>
            <person name="McCartney M.A."/>
            <person name="Auch B."/>
            <person name="Kono T."/>
            <person name="Mallez S."/>
            <person name="Becker A."/>
            <person name="Gohl D.M."/>
            <person name="Silverstein K.A.T."/>
            <person name="Koren S."/>
            <person name="Bechman K.B."/>
            <person name="Herman A."/>
            <person name="Abrahante J.E."/>
            <person name="Garbe J."/>
        </authorList>
    </citation>
    <scope>NUCLEOTIDE SEQUENCE</scope>
    <source>
        <strain evidence="5">Duluth1</strain>
        <tissue evidence="5">Whole animal</tissue>
    </source>
</reference>
<keyword evidence="6" id="KW-1185">Reference proteome</keyword>
<dbReference type="Proteomes" id="UP000828390">
    <property type="component" value="Unassembled WGS sequence"/>
</dbReference>
<dbReference type="GO" id="GO:0030041">
    <property type="term" value="P:actin filament polymerization"/>
    <property type="evidence" value="ECO:0007669"/>
    <property type="project" value="TreeGrafter"/>
</dbReference>
<gene>
    <name evidence="5" type="ORF">DPMN_011878</name>
</gene>
<dbReference type="GO" id="GO:0051015">
    <property type="term" value="F:actin filament binding"/>
    <property type="evidence" value="ECO:0007669"/>
    <property type="project" value="TreeGrafter"/>
</dbReference>
<evidence type="ECO:0000313" key="5">
    <source>
        <dbReference type="EMBL" id="KAH3887856.1"/>
    </source>
</evidence>
<dbReference type="EMBL" id="JAIWYP010000001">
    <property type="protein sequence ID" value="KAH3887856.1"/>
    <property type="molecule type" value="Genomic_DNA"/>
</dbReference>
<evidence type="ECO:0000259" key="4">
    <source>
        <dbReference type="PROSITE" id="PS51741"/>
    </source>
</evidence>
<organism evidence="5 6">
    <name type="scientific">Dreissena polymorpha</name>
    <name type="common">Zebra mussel</name>
    <name type="synonym">Mytilus polymorpha</name>
    <dbReference type="NCBI Taxonomy" id="45954"/>
    <lineage>
        <taxon>Eukaryota</taxon>
        <taxon>Metazoa</taxon>
        <taxon>Spiralia</taxon>
        <taxon>Lophotrochozoa</taxon>
        <taxon>Mollusca</taxon>
        <taxon>Bivalvia</taxon>
        <taxon>Autobranchia</taxon>
        <taxon>Heteroconchia</taxon>
        <taxon>Euheterodonta</taxon>
        <taxon>Imparidentia</taxon>
        <taxon>Neoheterodontei</taxon>
        <taxon>Myida</taxon>
        <taxon>Dreissenoidea</taxon>
        <taxon>Dreissenidae</taxon>
        <taxon>Dreissena</taxon>
    </lineage>
</organism>
<evidence type="ECO:0000256" key="3">
    <source>
        <dbReference type="SAM" id="MobiDB-lite"/>
    </source>
</evidence>
<dbReference type="PANTHER" id="PTHR23065:SF61">
    <property type="entry name" value="PROLINE-SERINE-THREONINE PHOSPHATASE-INTERACTING PROTEIN 2-LIKE"/>
    <property type="match status" value="1"/>
</dbReference>
<evidence type="ECO:0000256" key="2">
    <source>
        <dbReference type="SAM" id="Coils"/>
    </source>
</evidence>
<feature type="coiled-coil region" evidence="2">
    <location>
        <begin position="134"/>
        <end position="161"/>
    </location>
</feature>
<comment type="caution">
    <text evidence="5">The sequence shown here is derived from an EMBL/GenBank/DDBJ whole genome shotgun (WGS) entry which is preliminary data.</text>
</comment>
<sequence>MTKKLSFSEAFWDSDICGTIGWDRICKRMKDGRKVCTDVVHYLKDRAKAESEYSRALANLARKTDCKDETGGLGESWRVLKDQTVRIAEVHNEAATMFVNLEQELTKFNEDQKKSKQVIDDNVKKYISLKRTEHQKLMNMKKTYNDKCKEYNNAEEQFNAQKAAVTTKKNDLEKAEKKKIKCDDDRKSADVSYKSAVETLENVRIRWENEMEAGCNQFEALEGTRIDKLRDCLWKCTNVDSLACLKHDECSEAVRLILEKCDVSNDLQDFISTNQSGSKRPDPVPYENYYNPMALPPHNRTPSNAPPLLPAAKPIRAGMPPSPNNKKISISDENDYATVSDVQQTNL</sequence>
<name>A0A9D4N4H7_DREPO</name>
<dbReference type="AlphaFoldDB" id="A0A9D4N4H7"/>
<dbReference type="PROSITE" id="PS51741">
    <property type="entry name" value="F_BAR"/>
    <property type="match status" value="1"/>
</dbReference>
<dbReference type="GO" id="GO:0005737">
    <property type="term" value="C:cytoplasm"/>
    <property type="evidence" value="ECO:0007669"/>
    <property type="project" value="TreeGrafter"/>
</dbReference>
<dbReference type="GO" id="GO:0005886">
    <property type="term" value="C:plasma membrane"/>
    <property type="evidence" value="ECO:0007669"/>
    <property type="project" value="TreeGrafter"/>
</dbReference>
<dbReference type="Gene3D" id="1.20.1270.60">
    <property type="entry name" value="Arfaptin homology (AH) domain/BAR domain"/>
    <property type="match status" value="1"/>
</dbReference>
<feature type="domain" description="F-BAR" evidence="4">
    <location>
        <begin position="5"/>
        <end position="266"/>
    </location>
</feature>
<accession>A0A9D4N4H7</accession>
<dbReference type="InterPro" id="IPR001060">
    <property type="entry name" value="FCH_dom"/>
</dbReference>
<dbReference type="SMART" id="SM00055">
    <property type="entry name" value="FCH"/>
    <property type="match status" value="1"/>
</dbReference>
<feature type="region of interest" description="Disordered" evidence="3">
    <location>
        <begin position="272"/>
        <end position="347"/>
    </location>
</feature>
<dbReference type="OrthoDB" id="10255964at2759"/>
<dbReference type="GO" id="GO:0005884">
    <property type="term" value="C:actin filament"/>
    <property type="evidence" value="ECO:0007669"/>
    <property type="project" value="TreeGrafter"/>
</dbReference>
<proteinExistence type="predicted"/>
<dbReference type="InterPro" id="IPR027267">
    <property type="entry name" value="AH/BAR_dom_sf"/>
</dbReference>
<protein>
    <recommendedName>
        <fullName evidence="4">F-BAR domain-containing protein</fullName>
    </recommendedName>
</protein>
<dbReference type="Pfam" id="PF00611">
    <property type="entry name" value="FCH"/>
    <property type="match status" value="1"/>
</dbReference>
<dbReference type="InterPro" id="IPR031160">
    <property type="entry name" value="F_BAR_dom"/>
</dbReference>
<dbReference type="SUPFAM" id="SSF103657">
    <property type="entry name" value="BAR/IMD domain-like"/>
    <property type="match status" value="1"/>
</dbReference>
<dbReference type="PANTHER" id="PTHR23065">
    <property type="entry name" value="PROLINE-SERINE-THREONINE PHOSPHATASE INTERACTING PROTEIN 1"/>
    <property type="match status" value="1"/>
</dbReference>
<keyword evidence="1 2" id="KW-0175">Coiled coil</keyword>